<dbReference type="GO" id="GO:0005829">
    <property type="term" value="C:cytosol"/>
    <property type="evidence" value="ECO:0007669"/>
    <property type="project" value="TreeGrafter"/>
</dbReference>
<evidence type="ECO:0000256" key="2">
    <source>
        <dbReference type="ARBA" id="ARBA00023033"/>
    </source>
</evidence>
<dbReference type="Pfam" id="PF00296">
    <property type="entry name" value="Bac_luciferase"/>
    <property type="match status" value="1"/>
</dbReference>
<dbReference type="Gene3D" id="3.20.20.30">
    <property type="entry name" value="Luciferase-like domain"/>
    <property type="match status" value="1"/>
</dbReference>
<evidence type="ECO:0000259" key="3">
    <source>
        <dbReference type="Pfam" id="PF00296"/>
    </source>
</evidence>
<organism evidence="4 5">
    <name type="scientific">Aerococcus urinaehominis</name>
    <dbReference type="NCBI Taxonomy" id="128944"/>
    <lineage>
        <taxon>Bacteria</taxon>
        <taxon>Bacillati</taxon>
        <taxon>Bacillota</taxon>
        <taxon>Bacilli</taxon>
        <taxon>Lactobacillales</taxon>
        <taxon>Aerococcaceae</taxon>
        <taxon>Aerococcus</taxon>
    </lineage>
</organism>
<feature type="domain" description="Luciferase-like" evidence="3">
    <location>
        <begin position="18"/>
        <end position="318"/>
    </location>
</feature>
<evidence type="ECO:0000256" key="1">
    <source>
        <dbReference type="ARBA" id="ARBA00023002"/>
    </source>
</evidence>
<accession>A0A0X8FKM0</accession>
<dbReference type="STRING" id="128944.AWM75_03165"/>
<gene>
    <name evidence="4" type="ORF">AWM75_03165</name>
</gene>
<keyword evidence="5" id="KW-1185">Reference proteome</keyword>
<dbReference type="InterPro" id="IPR036661">
    <property type="entry name" value="Luciferase-like_sf"/>
</dbReference>
<keyword evidence="2" id="KW-0503">Monooxygenase</keyword>
<dbReference type="InterPro" id="IPR050766">
    <property type="entry name" value="Bact_Lucif_Oxidored"/>
</dbReference>
<proteinExistence type="predicted"/>
<evidence type="ECO:0000313" key="4">
    <source>
        <dbReference type="EMBL" id="AMB99061.1"/>
    </source>
</evidence>
<protein>
    <submittedName>
        <fullName evidence="4">Luciferase</fullName>
    </submittedName>
</protein>
<name>A0A0X8FKM0_9LACT</name>
<dbReference type="InterPro" id="IPR011251">
    <property type="entry name" value="Luciferase-like_dom"/>
</dbReference>
<reference evidence="5" key="2">
    <citation type="submission" date="2016-01" db="EMBL/GenBank/DDBJ databases">
        <title>Six Aerococcus type strain genome sequencing and assembly using PacBio and Illumina Hiseq.</title>
        <authorList>
            <person name="Carkaci D."/>
            <person name="Dargis R."/>
            <person name="Nielsen X.C."/>
            <person name="Skovgaard O."/>
            <person name="Fuursted K."/>
            <person name="Christensen J.J."/>
        </authorList>
    </citation>
    <scope>NUCLEOTIDE SEQUENCE [LARGE SCALE GENOMIC DNA]</scope>
    <source>
        <strain evidence="5">CCUG42038B</strain>
    </source>
</reference>
<dbReference type="GO" id="GO:0016705">
    <property type="term" value="F:oxidoreductase activity, acting on paired donors, with incorporation or reduction of molecular oxygen"/>
    <property type="evidence" value="ECO:0007669"/>
    <property type="project" value="InterPro"/>
</dbReference>
<dbReference type="AlphaFoldDB" id="A0A0X8FKM0"/>
<keyword evidence="1" id="KW-0560">Oxidoreductase</keyword>
<dbReference type="RefSeq" id="WP_067978129.1">
    <property type="nucleotide sequence ID" value="NZ_CP014163.1"/>
</dbReference>
<dbReference type="OrthoDB" id="9776438at2"/>
<dbReference type="GO" id="GO:0004497">
    <property type="term" value="F:monooxygenase activity"/>
    <property type="evidence" value="ECO:0007669"/>
    <property type="project" value="UniProtKB-KW"/>
</dbReference>
<reference evidence="4 5" key="1">
    <citation type="journal article" date="2016" name="Genome Announc.">
        <title>Complete Genome Sequences of Aerococcus christensenii CCUG 28831T, Aerococcus sanguinicola CCUG 43001T, Aerococcus urinae CCUG 36881T, Aerococcus urinaeequi CCUG 28094T, Aerococcus urinaehominis CCUG 42038 BT, and Aerococcus viridans CCUG 4311T.</title>
        <authorList>
            <person name="Carkaci D."/>
            <person name="Dargis R."/>
            <person name="Nielsen X.C."/>
            <person name="Skovgaard O."/>
            <person name="Fuursted K."/>
            <person name="Christensen J.J."/>
        </authorList>
    </citation>
    <scope>NUCLEOTIDE SEQUENCE [LARGE SCALE GENOMIC DNA]</scope>
    <source>
        <strain evidence="4 5">CCUG42038B</strain>
    </source>
</reference>
<dbReference type="SUPFAM" id="SSF51679">
    <property type="entry name" value="Bacterial luciferase-like"/>
    <property type="match status" value="1"/>
</dbReference>
<evidence type="ECO:0000313" key="5">
    <source>
        <dbReference type="Proteomes" id="UP000062260"/>
    </source>
</evidence>
<dbReference type="EMBL" id="CP014163">
    <property type="protein sequence ID" value="AMB99061.1"/>
    <property type="molecule type" value="Genomic_DNA"/>
</dbReference>
<sequence length="359" mass="39734">MTNLKEKYGFKADQGLEIGLYSLGDLDPNPHTGETISEEQRINELVEIAVHAEQAGLDIFALGESHQRYFISQAHAVILGAIAQATSKIKLTSGSTIVSTSDPVRIYENFATLSLLSHGRMELIGGRASRVGLYSLLGYDLRDYEELFEEKFDLLNLINEKVEAGELVTWSGQYRAPLNNAEILPKPKDNFLKIWRAVGGPADSAIKAGRAGVPMTLTTLAGPSMAFMPAVQGYRQALSDSGYQADEFPLTTASPLWLGDTVEEAMREFYPQVFNGFYYANGSQFPKQQFAQTKHVSDTMNVGDPSLVIDKLLHQHELYGMDRYIAQIDFGGASVDRIKRVIDLLGEKVLPEVKKYTKS</sequence>
<dbReference type="KEGG" id="auh:AWM75_03165"/>
<dbReference type="PANTHER" id="PTHR30137">
    <property type="entry name" value="LUCIFERASE-LIKE MONOOXYGENASE"/>
    <property type="match status" value="1"/>
</dbReference>
<dbReference type="PANTHER" id="PTHR30137:SF8">
    <property type="entry name" value="BLR5498 PROTEIN"/>
    <property type="match status" value="1"/>
</dbReference>
<dbReference type="Proteomes" id="UP000062260">
    <property type="component" value="Chromosome"/>
</dbReference>